<gene>
    <name evidence="2" type="ORF">SAMN05444007_107136</name>
</gene>
<reference evidence="2 3" key="1">
    <citation type="submission" date="2016-10" db="EMBL/GenBank/DDBJ databases">
        <authorList>
            <person name="de Groot N.N."/>
        </authorList>
    </citation>
    <scope>NUCLEOTIDE SEQUENCE [LARGE SCALE GENOMIC DNA]</scope>
    <source>
        <strain evidence="2 3">DSM 29340</strain>
    </source>
</reference>
<evidence type="ECO:0000256" key="1">
    <source>
        <dbReference type="SAM" id="Phobius"/>
    </source>
</evidence>
<sequence length="114" mass="12215">MNTLAKELEDLEARRSAGSISDADAALAKQALLQRAPSTGGTDRAGSADASRRGPVGWIMAIVFANFLLTLLVLGGMAAFAYFVLPLTLALPILIIMVLILPVLWLIEWFGDLF</sequence>
<keyword evidence="1" id="KW-0812">Transmembrane</keyword>
<dbReference type="Proteomes" id="UP000199379">
    <property type="component" value="Unassembled WGS sequence"/>
</dbReference>
<dbReference type="RefSeq" id="WP_092367612.1">
    <property type="nucleotide sequence ID" value="NZ_BMGV01000007.1"/>
</dbReference>
<name>A0A1H7BR31_9RHOB</name>
<keyword evidence="3" id="KW-1185">Reference proteome</keyword>
<evidence type="ECO:0000313" key="3">
    <source>
        <dbReference type="Proteomes" id="UP000199379"/>
    </source>
</evidence>
<evidence type="ECO:0000313" key="2">
    <source>
        <dbReference type="EMBL" id="SEJ79666.1"/>
    </source>
</evidence>
<feature type="transmembrane region" description="Helical" evidence="1">
    <location>
        <begin position="89"/>
        <end position="107"/>
    </location>
</feature>
<dbReference type="EMBL" id="FNYD01000007">
    <property type="protein sequence ID" value="SEJ79666.1"/>
    <property type="molecule type" value="Genomic_DNA"/>
</dbReference>
<keyword evidence="1" id="KW-1133">Transmembrane helix</keyword>
<accession>A0A1H7BR31</accession>
<proteinExistence type="predicted"/>
<protein>
    <submittedName>
        <fullName evidence="2">Uncharacterized protein</fullName>
    </submittedName>
</protein>
<organism evidence="2 3">
    <name type="scientific">Cribrihabitans marinus</name>
    <dbReference type="NCBI Taxonomy" id="1227549"/>
    <lineage>
        <taxon>Bacteria</taxon>
        <taxon>Pseudomonadati</taxon>
        <taxon>Pseudomonadota</taxon>
        <taxon>Alphaproteobacteria</taxon>
        <taxon>Rhodobacterales</taxon>
        <taxon>Paracoccaceae</taxon>
        <taxon>Cribrihabitans</taxon>
    </lineage>
</organism>
<feature type="transmembrane region" description="Helical" evidence="1">
    <location>
        <begin position="58"/>
        <end position="83"/>
    </location>
</feature>
<dbReference type="STRING" id="1227549.SAMN05444007_107136"/>
<dbReference type="AlphaFoldDB" id="A0A1H7BR31"/>
<keyword evidence="1" id="KW-0472">Membrane</keyword>